<dbReference type="Proteomes" id="UP000249757">
    <property type="component" value="Unassembled WGS sequence"/>
</dbReference>
<dbReference type="AlphaFoldDB" id="A0A834S6N1"/>
<dbReference type="InterPro" id="IPR057227">
    <property type="entry name" value="DUF7905"/>
</dbReference>
<reference evidence="4" key="3">
    <citation type="journal article" date="2022" name="bioRxiv">
        <title>A global pangenome for the wheat fungal pathogen Pyrenophora tritici-repentis and prediction of effector protein structural homology.</title>
        <authorList>
            <person name="Moolhuijzen P."/>
            <person name="See P.T."/>
            <person name="Shi G."/>
            <person name="Powell H.R."/>
            <person name="Cockram J."/>
            <person name="Jorgensen L.N."/>
            <person name="Benslimane H."/>
            <person name="Strelkov S.E."/>
            <person name="Turner J."/>
            <person name="Liu Z."/>
            <person name="Moffat C.S."/>
        </authorList>
    </citation>
    <scope>NUCLEOTIDE SEQUENCE</scope>
    <source>
        <strain evidence="4">86-124</strain>
    </source>
</reference>
<feature type="region of interest" description="Disordered" evidence="1">
    <location>
        <begin position="597"/>
        <end position="621"/>
    </location>
</feature>
<comment type="caution">
    <text evidence="3">The sequence shown here is derived from an EMBL/GenBank/DDBJ whole genome shotgun (WGS) entry which is preliminary data.</text>
</comment>
<protein>
    <recommendedName>
        <fullName evidence="2">DUF7905 domain-containing protein</fullName>
    </recommendedName>
</protein>
<evidence type="ECO:0000313" key="4">
    <source>
        <dbReference type="EMBL" id="KAI1520326.1"/>
    </source>
</evidence>
<proteinExistence type="predicted"/>
<feature type="region of interest" description="Disordered" evidence="1">
    <location>
        <begin position="1"/>
        <end position="21"/>
    </location>
</feature>
<evidence type="ECO:0000313" key="5">
    <source>
        <dbReference type="Proteomes" id="UP000245464"/>
    </source>
</evidence>
<evidence type="ECO:0000313" key="6">
    <source>
        <dbReference type="Proteomes" id="UP000249757"/>
    </source>
</evidence>
<dbReference type="Proteomes" id="UP000245464">
    <property type="component" value="Chromosome 1"/>
</dbReference>
<evidence type="ECO:0000313" key="3">
    <source>
        <dbReference type="EMBL" id="KAF7576513.1"/>
    </source>
</evidence>
<dbReference type="Pfam" id="PF25482">
    <property type="entry name" value="DUF7905"/>
    <property type="match status" value="1"/>
</dbReference>
<organism evidence="3 5">
    <name type="scientific">Pyrenophora tritici-repentis</name>
    <dbReference type="NCBI Taxonomy" id="45151"/>
    <lineage>
        <taxon>Eukaryota</taxon>
        <taxon>Fungi</taxon>
        <taxon>Dikarya</taxon>
        <taxon>Ascomycota</taxon>
        <taxon>Pezizomycotina</taxon>
        <taxon>Dothideomycetes</taxon>
        <taxon>Pleosporomycetidae</taxon>
        <taxon>Pleosporales</taxon>
        <taxon>Pleosporineae</taxon>
        <taxon>Pleosporaceae</taxon>
        <taxon>Pyrenophora</taxon>
    </lineage>
</organism>
<feature type="region of interest" description="Disordered" evidence="1">
    <location>
        <begin position="116"/>
        <end position="137"/>
    </location>
</feature>
<feature type="domain" description="DUF7905" evidence="2">
    <location>
        <begin position="285"/>
        <end position="592"/>
    </location>
</feature>
<accession>A0A834S6N1</accession>
<reference evidence="3 5" key="1">
    <citation type="journal article" date="2018" name="BMC Genomics">
        <title>Comparative genomics of the wheat fungal pathogen Pyrenophora tritici-repentis reveals chromosomal variations and genome plasticity.</title>
        <authorList>
            <person name="Moolhuijzen P."/>
            <person name="See P.T."/>
            <person name="Hane J.K."/>
            <person name="Shi G."/>
            <person name="Liu Z."/>
            <person name="Oliver R.P."/>
            <person name="Moffat C.S."/>
        </authorList>
    </citation>
    <scope>NUCLEOTIDE SEQUENCE [LARGE SCALE GENOMIC DNA]</scope>
    <source>
        <strain evidence="3">M4</strain>
    </source>
</reference>
<sequence>MDGWSTAAPISGTDQNVPKLKRPNKVIPVPIEFRRRSQLRERDIIVNDVKTATGCEVIPQWDNGRIQEFGIVGSGAGLDKAVRYINEWISKGNTRSAESSAWAKMPAFHSGNWHYEEAEQRERERKQQFKEPVPEDTSHLSKVTIPWPVALLDQEINPRDIFKNKLEALDAIRTNNDVYIILSPGPGKVWEIEILGEDIDKVVTAEAQVQTVIEKIQTDAAGFQHTFNIILDDREGLTIILEEAEPWWPKRHDRLVPRVPRLLPHPLMDIPGAFRQDFLHYTQLEKLQSSFKASLEAVRYRKGSYDMAIRLGCLALSSKRAAGITPGTTVEKENFQRGIEGIFQLEVKRWLASDTMGTQILRALMSADHFLEPTKPAGYYGRMPDSLKATQPMFRGTWVFHDPSVVGGRSSTSNTTQTPLVIVQVDWTDDEGGLYEKGGPRYYRTEQGINGPKVNMDINLLELGESRGWHFALESLVPVPAATVSPVLKVFARSVRMKDRYDISSHEAFVVCDATPTIKKCLATSRSEIIYTFGIKKTPYKVEITGMWYPGDQLAWGLCVRHLKWATHLAQLERLTMGNKVCWGDTIGAFLPQDGQSCHSTADEDDENGEGEELGMGSLELSPGARDGIRILTDKLLQLSTMVSSVAGNAGRVTI</sequence>
<reference evidence="6" key="4">
    <citation type="journal article" date="2022" name="Microb. Genom.">
        <title>A global pangenome for the wheat fungal pathogen Pyrenophora tritici-repentis and prediction of effector protein structural homology.</title>
        <authorList>
            <person name="Moolhuijzen P.M."/>
            <person name="See P.T."/>
            <person name="Shi G."/>
            <person name="Powell H.R."/>
            <person name="Cockram J."/>
            <person name="Jorgensen L.N."/>
            <person name="Benslimane H."/>
            <person name="Strelkov S.E."/>
            <person name="Turner J."/>
            <person name="Liu Z."/>
            <person name="Moffat C.S."/>
        </authorList>
    </citation>
    <scope>NUCLEOTIDE SEQUENCE [LARGE SCALE GENOMIC DNA]</scope>
</reference>
<feature type="compositionally biased region" description="Acidic residues" evidence="1">
    <location>
        <begin position="603"/>
        <end position="613"/>
    </location>
</feature>
<gene>
    <name evidence="4" type="ORF">Ptr86124_000694</name>
    <name evidence="3" type="ORF">PtrM4_007530</name>
</gene>
<name>A0A834S6N1_9PLEO</name>
<evidence type="ECO:0000256" key="1">
    <source>
        <dbReference type="SAM" id="MobiDB-lite"/>
    </source>
</evidence>
<keyword evidence="6" id="KW-1185">Reference proteome</keyword>
<evidence type="ECO:0000259" key="2">
    <source>
        <dbReference type="Pfam" id="PF25482"/>
    </source>
</evidence>
<reference evidence="4" key="2">
    <citation type="submission" date="2021-05" db="EMBL/GenBank/DDBJ databases">
        <authorList>
            <person name="Moolhuijzen P.M."/>
            <person name="Moffat C.S."/>
        </authorList>
    </citation>
    <scope>NUCLEOTIDE SEQUENCE</scope>
    <source>
        <strain evidence="4">86-124</strain>
    </source>
</reference>
<dbReference type="EMBL" id="NRDI02000001">
    <property type="protein sequence ID" value="KAI1520326.1"/>
    <property type="molecule type" value="Genomic_DNA"/>
</dbReference>
<dbReference type="EMBL" id="NQIK02000001">
    <property type="protein sequence ID" value="KAF7576513.1"/>
    <property type="molecule type" value="Genomic_DNA"/>
</dbReference>